<evidence type="ECO:0000256" key="7">
    <source>
        <dbReference type="ARBA" id="ARBA00093797"/>
    </source>
</evidence>
<evidence type="ECO:0000313" key="10">
    <source>
        <dbReference type="EMBL" id="OBR89984.1"/>
    </source>
</evidence>
<keyword evidence="2" id="KW-0963">Cytoplasm</keyword>
<comment type="function">
    <text evidence="5">May act as an export chaperone for the filament capping protein FliD.</text>
</comment>
<protein>
    <recommendedName>
        <fullName evidence="7">Flagellar protein FliT</fullName>
    </recommendedName>
</protein>
<reference evidence="9 11" key="1">
    <citation type="journal article" date="2015" name="Biotechnol. Bioeng.">
        <title>Genome sequence and phenotypic characterization of Caulobacter segnis.</title>
        <authorList>
            <person name="Patel S."/>
            <person name="Fletcher B."/>
            <person name="Scott D.C."/>
            <person name="Ely B."/>
        </authorList>
    </citation>
    <scope>NUCLEOTIDE SEQUENCE [LARGE SCALE GENOMIC DNA]</scope>
    <source>
        <strain evidence="9 11">PS02</strain>
    </source>
</reference>
<comment type="subcellular location">
    <subcellularLocation>
        <location evidence="1">Cytoplasm</location>
        <location evidence="1">Cytosol</location>
    </subcellularLocation>
</comment>
<evidence type="ECO:0000256" key="5">
    <source>
        <dbReference type="ARBA" id="ARBA00093765"/>
    </source>
</evidence>
<dbReference type="Gene3D" id="1.20.58.300">
    <property type="entry name" value="FlgN-like"/>
    <property type="match status" value="1"/>
</dbReference>
<evidence type="ECO:0000256" key="6">
    <source>
        <dbReference type="ARBA" id="ARBA00093785"/>
    </source>
</evidence>
<evidence type="ECO:0000313" key="9">
    <source>
        <dbReference type="EMBL" id="OAA93654.1"/>
    </source>
</evidence>
<dbReference type="RefSeq" id="WP_063600798.1">
    <property type="nucleotide sequence ID" value="NZ_LITQ01000011.1"/>
</dbReference>
<evidence type="ECO:0000256" key="4">
    <source>
        <dbReference type="ARBA" id="ARBA00023186"/>
    </source>
</evidence>
<comment type="caution">
    <text evidence="9">The sequence shown here is derived from an EMBL/GenBank/DDBJ whole genome shotgun (WGS) entry which is preliminary data.</text>
</comment>
<evidence type="ECO:0000256" key="2">
    <source>
        <dbReference type="ARBA" id="ARBA00022490"/>
    </source>
</evidence>
<organism evidence="9 11">
    <name type="scientific">Clostridium coskatii</name>
    <dbReference type="NCBI Taxonomy" id="1705578"/>
    <lineage>
        <taxon>Bacteria</taxon>
        <taxon>Bacillati</taxon>
        <taxon>Bacillota</taxon>
        <taxon>Clostridia</taxon>
        <taxon>Eubacteriales</taxon>
        <taxon>Clostridiaceae</taxon>
        <taxon>Clostridium</taxon>
    </lineage>
</organism>
<dbReference type="EMBL" id="LITQ01000011">
    <property type="protein sequence ID" value="OAA93654.1"/>
    <property type="molecule type" value="Genomic_DNA"/>
</dbReference>
<dbReference type="InterPro" id="IPR008622">
    <property type="entry name" value="FliT"/>
</dbReference>
<dbReference type="AlphaFoldDB" id="A0A166TGB2"/>
<sequence length="112" mass="13312">MKLDLERGMENLRNVTCKLIDKLQKNDYDSLENLMDERQKLLDNLEKLHCTKDQYRDAVDQFQVITFQQKLSKIMAEKKHKLKEKIDDISKRKNLTKGYNKHIGASIFSKKI</sequence>
<evidence type="ECO:0000256" key="8">
    <source>
        <dbReference type="SAM" id="Coils"/>
    </source>
</evidence>
<keyword evidence="8" id="KW-0175">Coiled coil</keyword>
<gene>
    <name evidence="10" type="ORF">CLCOS_42060</name>
    <name evidence="9" type="ORF">WX73_04150</name>
</gene>
<dbReference type="Proteomes" id="UP000093694">
    <property type="component" value="Unassembled WGS sequence"/>
</dbReference>
<reference evidence="10 12" key="2">
    <citation type="journal article" date="2016" name="Front. Microbiol.">
        <title>Industrial Acetogenic Biocatalysts: A Comparative Metabolic and Genomic Analysis.</title>
        <authorList>
            <person name="Bengelsdorf F."/>
            <person name="Poehlein A."/>
            <person name="Sonja S."/>
            <person name="Erz C."/>
            <person name="Hummel T."/>
            <person name="Hoffmeister S."/>
            <person name="Daniel R."/>
            <person name="Durre P."/>
        </authorList>
    </citation>
    <scope>NUCLEOTIDE SEQUENCE [LARGE SCALE GENOMIC DNA]</scope>
    <source>
        <strain evidence="10 12">PTA-10522</strain>
    </source>
</reference>
<evidence type="ECO:0000313" key="11">
    <source>
        <dbReference type="Proteomes" id="UP000077384"/>
    </source>
</evidence>
<evidence type="ECO:0000256" key="3">
    <source>
        <dbReference type="ARBA" id="ARBA00022795"/>
    </source>
</evidence>
<evidence type="ECO:0000256" key="1">
    <source>
        <dbReference type="ARBA" id="ARBA00004514"/>
    </source>
</evidence>
<proteinExistence type="inferred from homology"/>
<feature type="coiled-coil region" evidence="8">
    <location>
        <begin position="28"/>
        <end position="58"/>
    </location>
</feature>
<keyword evidence="12" id="KW-1185">Reference proteome</keyword>
<dbReference type="PATRIC" id="fig|1705578.3.peg.4261"/>
<name>A0A166TGB2_9CLOT</name>
<comment type="similarity">
    <text evidence="6">Belongs to the bacillales FliT family.</text>
</comment>
<keyword evidence="4" id="KW-0143">Chaperone</keyword>
<dbReference type="Pfam" id="PF05400">
    <property type="entry name" value="FliT"/>
    <property type="match status" value="1"/>
</dbReference>
<evidence type="ECO:0000313" key="12">
    <source>
        <dbReference type="Proteomes" id="UP000093694"/>
    </source>
</evidence>
<keyword evidence="3" id="KW-1005">Bacterial flagellum biogenesis</keyword>
<dbReference type="Proteomes" id="UP000077384">
    <property type="component" value="Unassembled WGS sequence"/>
</dbReference>
<accession>A0A166TGB2</accession>
<dbReference type="EMBL" id="LROR01000106">
    <property type="protein sequence ID" value="OBR89984.1"/>
    <property type="molecule type" value="Genomic_DNA"/>
</dbReference>